<name>A0ABS8ZTR7_9PSEU</name>
<sequence>MHQQPEPVQDRAWVGGAQRGEQCPVSGSKRILVSPSCRLQYPDLMAQPEELGVFVLGAHREQSH</sequence>
<dbReference type="RefSeq" id="WP_233731486.1">
    <property type="nucleotide sequence ID" value="NZ_JAJVCN010000004.1"/>
</dbReference>
<protein>
    <submittedName>
        <fullName evidence="2">Uncharacterized protein</fullName>
    </submittedName>
</protein>
<gene>
    <name evidence="2" type="ORF">LWC34_45425</name>
</gene>
<dbReference type="EMBL" id="JAJVCN010000004">
    <property type="protein sequence ID" value="MCE7010001.1"/>
    <property type="molecule type" value="Genomic_DNA"/>
</dbReference>
<evidence type="ECO:0000313" key="2">
    <source>
        <dbReference type="EMBL" id="MCE7010001.1"/>
    </source>
</evidence>
<feature type="region of interest" description="Disordered" evidence="1">
    <location>
        <begin position="1"/>
        <end position="25"/>
    </location>
</feature>
<evidence type="ECO:0000256" key="1">
    <source>
        <dbReference type="SAM" id="MobiDB-lite"/>
    </source>
</evidence>
<evidence type="ECO:0000313" key="3">
    <source>
        <dbReference type="Proteomes" id="UP001521150"/>
    </source>
</evidence>
<comment type="caution">
    <text evidence="2">The sequence shown here is derived from an EMBL/GenBank/DDBJ whole genome shotgun (WGS) entry which is preliminary data.</text>
</comment>
<organism evidence="2 3">
    <name type="scientific">Kibdelosporangium philippinense</name>
    <dbReference type="NCBI Taxonomy" id="211113"/>
    <lineage>
        <taxon>Bacteria</taxon>
        <taxon>Bacillati</taxon>
        <taxon>Actinomycetota</taxon>
        <taxon>Actinomycetes</taxon>
        <taxon>Pseudonocardiales</taxon>
        <taxon>Pseudonocardiaceae</taxon>
        <taxon>Kibdelosporangium</taxon>
    </lineage>
</organism>
<dbReference type="Proteomes" id="UP001521150">
    <property type="component" value="Unassembled WGS sequence"/>
</dbReference>
<accession>A0ABS8ZTR7</accession>
<proteinExistence type="predicted"/>
<reference evidence="2 3" key="1">
    <citation type="submission" date="2021-12" db="EMBL/GenBank/DDBJ databases">
        <title>Genome sequence of Kibdelosporangium philippinense ATCC 49844.</title>
        <authorList>
            <person name="Fedorov E.A."/>
            <person name="Omeragic M."/>
            <person name="Shalygina K.F."/>
            <person name="Maclea K.S."/>
        </authorList>
    </citation>
    <scope>NUCLEOTIDE SEQUENCE [LARGE SCALE GENOMIC DNA]</scope>
    <source>
        <strain evidence="2 3">ATCC 49844</strain>
    </source>
</reference>
<keyword evidence="3" id="KW-1185">Reference proteome</keyword>